<feature type="non-terminal residue" evidence="2">
    <location>
        <position position="1"/>
    </location>
</feature>
<evidence type="ECO:0000256" key="1">
    <source>
        <dbReference type="SAM" id="Phobius"/>
    </source>
</evidence>
<evidence type="ECO:0000313" key="2">
    <source>
        <dbReference type="EMBL" id="CAH2216994.1"/>
    </source>
</evidence>
<dbReference type="AlphaFoldDB" id="A0A8S4QNR0"/>
<dbReference type="Proteomes" id="UP000838756">
    <property type="component" value="Unassembled WGS sequence"/>
</dbReference>
<keyword evidence="1" id="KW-1133">Transmembrane helix</keyword>
<comment type="caution">
    <text evidence="2">The sequence shown here is derived from an EMBL/GenBank/DDBJ whole genome shotgun (WGS) entry which is preliminary data.</text>
</comment>
<reference evidence="2" key="1">
    <citation type="submission" date="2022-03" db="EMBL/GenBank/DDBJ databases">
        <authorList>
            <person name="Lindestad O."/>
        </authorList>
    </citation>
    <scope>NUCLEOTIDE SEQUENCE</scope>
</reference>
<keyword evidence="3" id="KW-1185">Reference proteome</keyword>
<gene>
    <name evidence="2" type="primary">jg13041</name>
    <name evidence="2" type="ORF">PAEG_LOCUS4940</name>
</gene>
<proteinExistence type="predicted"/>
<feature type="transmembrane region" description="Helical" evidence="1">
    <location>
        <begin position="12"/>
        <end position="30"/>
    </location>
</feature>
<keyword evidence="1" id="KW-0812">Transmembrane</keyword>
<sequence>VSSSLKSSGDFVQSYWLICISLFLGSAASLRSGGLAALDRNTAMLQCCYAAEMSMAIPTFPGSLSQKKLYYGLAWKALRVMP</sequence>
<name>A0A8S4QNR0_9NEOP</name>
<evidence type="ECO:0000313" key="3">
    <source>
        <dbReference type="Proteomes" id="UP000838756"/>
    </source>
</evidence>
<organism evidence="2 3">
    <name type="scientific">Pararge aegeria aegeria</name>
    <dbReference type="NCBI Taxonomy" id="348720"/>
    <lineage>
        <taxon>Eukaryota</taxon>
        <taxon>Metazoa</taxon>
        <taxon>Ecdysozoa</taxon>
        <taxon>Arthropoda</taxon>
        <taxon>Hexapoda</taxon>
        <taxon>Insecta</taxon>
        <taxon>Pterygota</taxon>
        <taxon>Neoptera</taxon>
        <taxon>Endopterygota</taxon>
        <taxon>Lepidoptera</taxon>
        <taxon>Glossata</taxon>
        <taxon>Ditrysia</taxon>
        <taxon>Papilionoidea</taxon>
        <taxon>Nymphalidae</taxon>
        <taxon>Satyrinae</taxon>
        <taxon>Satyrini</taxon>
        <taxon>Parargina</taxon>
        <taxon>Pararge</taxon>
    </lineage>
</organism>
<keyword evidence="1" id="KW-0472">Membrane</keyword>
<accession>A0A8S4QNR0</accession>
<dbReference type="EMBL" id="CAKXAJ010017641">
    <property type="protein sequence ID" value="CAH2216994.1"/>
    <property type="molecule type" value="Genomic_DNA"/>
</dbReference>
<protein>
    <submittedName>
        <fullName evidence="2">Jg13041 protein</fullName>
    </submittedName>
</protein>